<keyword evidence="7" id="KW-1185">Reference proteome</keyword>
<gene>
    <name evidence="6" type="ORF">IHE55_01505</name>
</gene>
<organism evidence="6 7">
    <name type="scientific">Streptomyces pactum</name>
    <dbReference type="NCBI Taxonomy" id="68249"/>
    <lineage>
        <taxon>Bacteria</taxon>
        <taxon>Bacillati</taxon>
        <taxon>Actinomycetota</taxon>
        <taxon>Actinomycetes</taxon>
        <taxon>Kitasatosporales</taxon>
        <taxon>Streptomycetaceae</taxon>
        <taxon>Streptomyces</taxon>
    </lineage>
</organism>
<keyword evidence="5" id="KW-0732">Signal</keyword>
<evidence type="ECO:0000256" key="3">
    <source>
        <dbReference type="ARBA" id="ARBA00023098"/>
    </source>
</evidence>
<evidence type="ECO:0000256" key="5">
    <source>
        <dbReference type="SAM" id="SignalP"/>
    </source>
</evidence>
<feature type="region of interest" description="Disordered" evidence="4">
    <location>
        <begin position="37"/>
        <end position="58"/>
    </location>
</feature>
<accession>A0ABS0NEC0</accession>
<reference evidence="6 7" key="1">
    <citation type="submission" date="2020-09" db="EMBL/GenBank/DDBJ databases">
        <title>Biosynthesis of the nuclear factor of activated T cells inhibitor NFAT-133 and its congeners in Streptomyces pactum.</title>
        <authorList>
            <person name="Zhou W."/>
            <person name="Posri P."/>
            <person name="Abugrain M.E."/>
            <person name="Weisberg A.J."/>
            <person name="Chang J.H."/>
            <person name="Mahmud T."/>
        </authorList>
    </citation>
    <scope>NUCLEOTIDE SEQUENCE [LARGE SCALE GENOMIC DNA]</scope>
    <source>
        <strain evidence="6 7">ATCC 27456</strain>
    </source>
</reference>
<evidence type="ECO:0000256" key="4">
    <source>
        <dbReference type="SAM" id="MobiDB-lite"/>
    </source>
</evidence>
<dbReference type="EMBL" id="JACYXC010000001">
    <property type="protein sequence ID" value="MBH5333549.1"/>
    <property type="molecule type" value="Genomic_DNA"/>
</dbReference>
<proteinExistence type="predicted"/>
<keyword evidence="1" id="KW-0378">Hydrolase</keyword>
<feature type="chain" id="PRO_5045244063" evidence="5">
    <location>
        <begin position="40"/>
        <end position="404"/>
    </location>
</feature>
<evidence type="ECO:0000313" key="7">
    <source>
        <dbReference type="Proteomes" id="UP000807371"/>
    </source>
</evidence>
<dbReference type="PANTHER" id="PTHR10272">
    <property type="entry name" value="PLATELET-ACTIVATING FACTOR ACETYLHYDROLASE"/>
    <property type="match status" value="1"/>
</dbReference>
<keyword evidence="3" id="KW-0443">Lipid metabolism</keyword>
<evidence type="ECO:0000256" key="1">
    <source>
        <dbReference type="ARBA" id="ARBA00022801"/>
    </source>
</evidence>
<dbReference type="PROSITE" id="PS51318">
    <property type="entry name" value="TAT"/>
    <property type="match status" value="1"/>
</dbReference>
<name>A0ABS0NEC0_9ACTN</name>
<keyword evidence="2" id="KW-0442">Lipid degradation</keyword>
<protein>
    <submittedName>
        <fullName evidence="6">Acetylhydrolase</fullName>
    </submittedName>
</protein>
<dbReference type="RefSeq" id="WP_197987355.1">
    <property type="nucleotide sequence ID" value="NZ_JACYXC010000001.1"/>
</dbReference>
<sequence length="404" mass="43309">MTTTPFTNRKGMTRRGVLGAALGAGTVLPIAAVAGPARADSGTPAAERLTLPAPTGPHQVGTVQLHLVDRSRPDGIAGPGHFRELMATVWYPARNTRRYPVAPWMPAGALRAFLTDAGLGELAALGPLTAGHVGAPVRRSGRRLPVVVFSHGAHSHQGDHTVMVQELASHGYAVVTVAHQYDTYTEYPDGRIAVPADDEQAPTLPGDYAADLRFVLDCVEQLAAGRNPDAGHRELPAGLLGSLDPRRMGAFGWSKGGTATAAAMLADERIRAGLSLDGPMQMRPPLTGDLHRPFMLMSAEFTRATDPAVAAFWSHLRGRRLDILAQGAAHLSYGDNEALFPQVAELLGWSRQQLQDVIGTLDPVQAVRIQQAYPLAFFNQHLRHRREHLLDGPSPAFPAVTFLP</sequence>
<comment type="caution">
    <text evidence="6">The sequence shown here is derived from an EMBL/GenBank/DDBJ whole genome shotgun (WGS) entry which is preliminary data.</text>
</comment>
<dbReference type="InterPro" id="IPR029058">
    <property type="entry name" value="AB_hydrolase_fold"/>
</dbReference>
<dbReference type="PANTHER" id="PTHR10272:SF0">
    <property type="entry name" value="PLATELET-ACTIVATING FACTOR ACETYLHYDROLASE"/>
    <property type="match status" value="1"/>
</dbReference>
<evidence type="ECO:0000313" key="6">
    <source>
        <dbReference type="EMBL" id="MBH5333549.1"/>
    </source>
</evidence>
<dbReference type="Proteomes" id="UP000807371">
    <property type="component" value="Unassembled WGS sequence"/>
</dbReference>
<dbReference type="Pfam" id="PF03403">
    <property type="entry name" value="PAF-AH_p_II"/>
    <property type="match status" value="2"/>
</dbReference>
<dbReference type="Gene3D" id="3.40.50.1820">
    <property type="entry name" value="alpha/beta hydrolase"/>
    <property type="match status" value="1"/>
</dbReference>
<feature type="signal peptide" evidence="5">
    <location>
        <begin position="1"/>
        <end position="39"/>
    </location>
</feature>
<dbReference type="SUPFAM" id="SSF53474">
    <property type="entry name" value="alpha/beta-Hydrolases"/>
    <property type="match status" value="1"/>
</dbReference>
<dbReference type="InterPro" id="IPR006311">
    <property type="entry name" value="TAT_signal"/>
</dbReference>
<evidence type="ECO:0000256" key="2">
    <source>
        <dbReference type="ARBA" id="ARBA00022963"/>
    </source>
</evidence>